<dbReference type="EMBL" id="BGPR01001135">
    <property type="protein sequence ID" value="GBM46403.1"/>
    <property type="molecule type" value="Genomic_DNA"/>
</dbReference>
<protein>
    <submittedName>
        <fullName evidence="2">Uncharacterized protein</fullName>
    </submittedName>
</protein>
<dbReference type="Proteomes" id="UP000499080">
    <property type="component" value="Unassembled WGS sequence"/>
</dbReference>
<evidence type="ECO:0000313" key="2">
    <source>
        <dbReference type="EMBL" id="GBM46403.1"/>
    </source>
</evidence>
<dbReference type="PANTHER" id="PTHR46409:SF1">
    <property type="entry name" value="HTH PSQ-TYPE DOMAIN-CONTAINING PROTEIN"/>
    <property type="match status" value="1"/>
</dbReference>
<proteinExistence type="predicted"/>
<dbReference type="PANTHER" id="PTHR46409">
    <property type="entry name" value="HTH PSQ-TYPE DOMAIN-CONTAINING PROTEIN"/>
    <property type="match status" value="1"/>
</dbReference>
<reference evidence="2 3" key="1">
    <citation type="journal article" date="2019" name="Sci. Rep.">
        <title>Orb-weaving spider Araneus ventricosus genome elucidates the spidroin gene catalogue.</title>
        <authorList>
            <person name="Kono N."/>
            <person name="Nakamura H."/>
            <person name="Ohtoshi R."/>
            <person name="Moran D.A.P."/>
            <person name="Shinohara A."/>
            <person name="Yoshida Y."/>
            <person name="Fujiwara M."/>
            <person name="Mori M."/>
            <person name="Tomita M."/>
            <person name="Arakawa K."/>
        </authorList>
    </citation>
    <scope>NUCLEOTIDE SEQUENCE [LARGE SCALE GENOMIC DNA]</scope>
</reference>
<feature type="region of interest" description="Disordered" evidence="1">
    <location>
        <begin position="58"/>
        <end position="91"/>
    </location>
</feature>
<name>A0A4Y2FYJ5_ARAVE</name>
<feature type="compositionally biased region" description="Polar residues" evidence="1">
    <location>
        <begin position="62"/>
        <end position="73"/>
    </location>
</feature>
<evidence type="ECO:0000256" key="1">
    <source>
        <dbReference type="SAM" id="MobiDB-lite"/>
    </source>
</evidence>
<sequence>MSLTGKLVIDLRHITSTSHEFQEMIKDGVPMDGRDFIKLPSHTQAVERIVKLVTEASRKSVRPQNRNGFIRTTQESRKQKSQFESKKRLQK</sequence>
<evidence type="ECO:0000313" key="3">
    <source>
        <dbReference type="Proteomes" id="UP000499080"/>
    </source>
</evidence>
<feature type="compositionally biased region" description="Basic and acidic residues" evidence="1">
    <location>
        <begin position="74"/>
        <end position="91"/>
    </location>
</feature>
<comment type="caution">
    <text evidence="2">The sequence shown here is derived from an EMBL/GenBank/DDBJ whole genome shotgun (WGS) entry which is preliminary data.</text>
</comment>
<dbReference type="AlphaFoldDB" id="A0A4Y2FYJ5"/>
<keyword evidence="3" id="KW-1185">Reference proteome</keyword>
<organism evidence="2 3">
    <name type="scientific">Araneus ventricosus</name>
    <name type="common">Orbweaver spider</name>
    <name type="synonym">Epeira ventricosa</name>
    <dbReference type="NCBI Taxonomy" id="182803"/>
    <lineage>
        <taxon>Eukaryota</taxon>
        <taxon>Metazoa</taxon>
        <taxon>Ecdysozoa</taxon>
        <taxon>Arthropoda</taxon>
        <taxon>Chelicerata</taxon>
        <taxon>Arachnida</taxon>
        <taxon>Araneae</taxon>
        <taxon>Araneomorphae</taxon>
        <taxon>Entelegynae</taxon>
        <taxon>Araneoidea</taxon>
        <taxon>Araneidae</taxon>
        <taxon>Araneus</taxon>
    </lineage>
</organism>
<dbReference type="OrthoDB" id="8038552at2759"/>
<gene>
    <name evidence="2" type="ORF">AVEN_73878_1</name>
</gene>
<accession>A0A4Y2FYJ5</accession>